<dbReference type="InterPro" id="IPR003000">
    <property type="entry name" value="Sirtuin"/>
</dbReference>
<keyword evidence="3 5" id="KW-0862">Zinc</keyword>
<dbReference type="GO" id="GO:0005634">
    <property type="term" value="C:nucleus"/>
    <property type="evidence" value="ECO:0007669"/>
    <property type="project" value="TreeGrafter"/>
</dbReference>
<feature type="binding site" evidence="5">
    <location>
        <position position="177"/>
    </location>
    <ligand>
        <name>Zn(2+)</name>
        <dbReference type="ChEBI" id="CHEBI:29105"/>
    </ligand>
</feature>
<keyword evidence="2 5" id="KW-0479">Metal-binding</keyword>
<feature type="binding site" evidence="5">
    <location>
        <position position="199"/>
    </location>
    <ligand>
        <name>Zn(2+)</name>
        <dbReference type="ChEBI" id="CHEBI:29105"/>
    </ligand>
</feature>
<dbReference type="GO" id="GO:0017136">
    <property type="term" value="F:histone deacetylase activity, NAD-dependent"/>
    <property type="evidence" value="ECO:0007669"/>
    <property type="project" value="TreeGrafter"/>
</dbReference>
<reference evidence="8" key="2">
    <citation type="submission" date="2021-04" db="EMBL/GenBank/DDBJ databases">
        <authorList>
            <person name="Podell S."/>
        </authorList>
    </citation>
    <scope>NUCLEOTIDE SEQUENCE</scope>
    <source>
        <strain evidence="8">Hildebrandi</strain>
    </source>
</reference>
<name>A0A9K3LEQ4_9STRA</name>
<dbReference type="PROSITE" id="PS50305">
    <property type="entry name" value="SIRTUIN"/>
    <property type="match status" value="1"/>
</dbReference>
<dbReference type="EMBL" id="JAGRRH010000013">
    <property type="protein sequence ID" value="KAG7360510.1"/>
    <property type="molecule type" value="Genomic_DNA"/>
</dbReference>
<comment type="similarity">
    <text evidence="4">Belongs to the sirtuin family. Class IV subfamily.</text>
</comment>
<dbReference type="GO" id="GO:0070403">
    <property type="term" value="F:NAD+ binding"/>
    <property type="evidence" value="ECO:0007669"/>
    <property type="project" value="InterPro"/>
</dbReference>
<dbReference type="InterPro" id="IPR050134">
    <property type="entry name" value="NAD-dep_sirtuin_deacylases"/>
</dbReference>
<evidence type="ECO:0000313" key="8">
    <source>
        <dbReference type="EMBL" id="KAG7360510.1"/>
    </source>
</evidence>
<evidence type="ECO:0000256" key="3">
    <source>
        <dbReference type="ARBA" id="ARBA00022833"/>
    </source>
</evidence>
<evidence type="ECO:0000256" key="1">
    <source>
        <dbReference type="ARBA" id="ARBA00012928"/>
    </source>
</evidence>
<accession>A0A9K3LEQ4</accession>
<feature type="compositionally biased region" description="Basic and acidic residues" evidence="6">
    <location>
        <begin position="91"/>
        <end position="102"/>
    </location>
</feature>
<dbReference type="EC" id="2.3.1.286" evidence="1"/>
<evidence type="ECO:0000256" key="4">
    <source>
        <dbReference type="ARBA" id="ARBA00038170"/>
    </source>
</evidence>
<protein>
    <recommendedName>
        <fullName evidence="1">protein acetyllysine N-acetyltransferase</fullName>
        <ecNumber evidence="1">2.3.1.286</ecNumber>
    </recommendedName>
</protein>
<dbReference type="Pfam" id="PF02146">
    <property type="entry name" value="SIR2"/>
    <property type="match status" value="1"/>
</dbReference>
<reference evidence="8" key="1">
    <citation type="journal article" date="2021" name="Sci. Rep.">
        <title>Diploid genomic architecture of Nitzschia inconspicua, an elite biomass production diatom.</title>
        <authorList>
            <person name="Oliver A."/>
            <person name="Podell S."/>
            <person name="Pinowska A."/>
            <person name="Traller J.C."/>
            <person name="Smith S.R."/>
            <person name="McClure R."/>
            <person name="Beliaev A."/>
            <person name="Bohutskyi P."/>
            <person name="Hill E.A."/>
            <person name="Rabines A."/>
            <person name="Zheng H."/>
            <person name="Allen L.Z."/>
            <person name="Kuo A."/>
            <person name="Grigoriev I.V."/>
            <person name="Allen A.E."/>
            <person name="Hazlebeck D."/>
            <person name="Allen E.E."/>
        </authorList>
    </citation>
    <scope>NUCLEOTIDE SEQUENCE</scope>
    <source>
        <strain evidence="8">Hildebrandi</strain>
    </source>
</reference>
<dbReference type="PANTHER" id="PTHR11085">
    <property type="entry name" value="NAD-DEPENDENT PROTEIN DEACYLASE SIRTUIN-5, MITOCHONDRIAL-RELATED"/>
    <property type="match status" value="1"/>
</dbReference>
<keyword evidence="9" id="KW-1185">Reference proteome</keyword>
<feature type="binding site" evidence="5">
    <location>
        <position position="202"/>
    </location>
    <ligand>
        <name>Zn(2+)</name>
        <dbReference type="ChEBI" id="CHEBI:29105"/>
    </ligand>
</feature>
<comment type="caution">
    <text evidence="8">The sequence shown here is derived from an EMBL/GenBank/DDBJ whole genome shotgun (WGS) entry which is preliminary data.</text>
</comment>
<organism evidence="8 9">
    <name type="scientific">Nitzschia inconspicua</name>
    <dbReference type="NCBI Taxonomy" id="303405"/>
    <lineage>
        <taxon>Eukaryota</taxon>
        <taxon>Sar</taxon>
        <taxon>Stramenopiles</taxon>
        <taxon>Ochrophyta</taxon>
        <taxon>Bacillariophyta</taxon>
        <taxon>Bacillariophyceae</taxon>
        <taxon>Bacillariophycidae</taxon>
        <taxon>Bacillariales</taxon>
        <taxon>Bacillariaceae</taxon>
        <taxon>Nitzschia</taxon>
    </lineage>
</organism>
<evidence type="ECO:0000256" key="5">
    <source>
        <dbReference type="PROSITE-ProRule" id="PRU00236"/>
    </source>
</evidence>
<feature type="compositionally biased region" description="Polar residues" evidence="6">
    <location>
        <begin position="103"/>
        <end position="112"/>
    </location>
</feature>
<dbReference type="Proteomes" id="UP000693970">
    <property type="component" value="Unassembled WGS sequence"/>
</dbReference>
<dbReference type="InterPro" id="IPR026590">
    <property type="entry name" value="Ssirtuin_cat_dom"/>
</dbReference>
<dbReference type="GO" id="GO:0000122">
    <property type="term" value="P:negative regulation of transcription by RNA polymerase II"/>
    <property type="evidence" value="ECO:0007669"/>
    <property type="project" value="TreeGrafter"/>
</dbReference>
<evidence type="ECO:0000313" key="9">
    <source>
        <dbReference type="Proteomes" id="UP000693970"/>
    </source>
</evidence>
<dbReference type="GO" id="GO:0003714">
    <property type="term" value="F:transcription corepressor activity"/>
    <property type="evidence" value="ECO:0007669"/>
    <property type="project" value="TreeGrafter"/>
</dbReference>
<gene>
    <name evidence="8" type="ORF">IV203_035609</name>
</gene>
<dbReference type="AlphaFoldDB" id="A0A9K3LEQ4"/>
<dbReference type="GO" id="GO:0046872">
    <property type="term" value="F:metal ion binding"/>
    <property type="evidence" value="ECO:0007669"/>
    <property type="project" value="UniProtKB-KW"/>
</dbReference>
<sequence>MSGNYASRLSQYPNKGVVGLPESFDTARSLHNKSKQLTKLVQASKRTVILTGAGISTAARIPDFRGPSGIWTLEKQKRVESANGRKRKRPVQLDENQKHQVTKDSIPSSQRTESIDFAKARPTLTHLAITKLAKDGKIDYVVTQNVDGLHRRAGLSRNSHSTVHGCVFTQKCSNPKCGIEIFLDNEVDGLSFQPTGRLCEECGYKMHDILLDWEDAVLDLDLVTKKCEDAELVLCLGTSLRINPVGSLPLLAQKFVIINLQATPFDEHASLIIRAKVDQVMEELMSQLGYDKSWKQEVTPVERKWKPVKGGNKAFAEILAEKHRHGAG</sequence>
<evidence type="ECO:0000259" key="7">
    <source>
        <dbReference type="PROSITE" id="PS50305"/>
    </source>
</evidence>
<dbReference type="PANTHER" id="PTHR11085:SF12">
    <property type="entry name" value="NAD-DEPENDENT PROTEIN DEACYLASE SIRTUIN-6"/>
    <property type="match status" value="1"/>
</dbReference>
<feature type="domain" description="Deacetylase sirtuin-type" evidence="7">
    <location>
        <begin position="27"/>
        <end position="291"/>
    </location>
</feature>
<feature type="active site" description="Proton acceptor" evidence="5">
    <location>
        <position position="164"/>
    </location>
</feature>
<evidence type="ECO:0000256" key="2">
    <source>
        <dbReference type="ARBA" id="ARBA00022723"/>
    </source>
</evidence>
<feature type="binding site" evidence="5">
    <location>
        <position position="172"/>
    </location>
    <ligand>
        <name>Zn(2+)</name>
        <dbReference type="ChEBI" id="CHEBI:29105"/>
    </ligand>
</feature>
<proteinExistence type="inferred from homology"/>
<dbReference type="OrthoDB" id="424302at2759"/>
<evidence type="ECO:0000256" key="6">
    <source>
        <dbReference type="SAM" id="MobiDB-lite"/>
    </source>
</evidence>
<feature type="region of interest" description="Disordered" evidence="6">
    <location>
        <begin position="79"/>
        <end position="112"/>
    </location>
</feature>